<dbReference type="AlphaFoldDB" id="A0A2J5I9E9"/>
<dbReference type="Proteomes" id="UP000235023">
    <property type="component" value="Unassembled WGS sequence"/>
</dbReference>
<evidence type="ECO:0000313" key="2">
    <source>
        <dbReference type="EMBL" id="PLN86671.1"/>
    </source>
</evidence>
<protein>
    <submittedName>
        <fullName evidence="2">Uncharacterized protein</fullName>
    </submittedName>
</protein>
<accession>A0A2J5I9E9</accession>
<sequence>MVKEQHPIKKLQHFTLCSNIILHGPFSPINISSSPAINPSLENVIIVATKKSSQSQRYKDINSPKPPRSRLLPSNLSLPVK</sequence>
<proteinExistence type="predicted"/>
<name>A0A2J5I9E9_9EURO</name>
<organism evidence="2 3">
    <name type="scientific">Aspergillus taichungensis</name>
    <dbReference type="NCBI Taxonomy" id="482145"/>
    <lineage>
        <taxon>Eukaryota</taxon>
        <taxon>Fungi</taxon>
        <taxon>Dikarya</taxon>
        <taxon>Ascomycota</taxon>
        <taxon>Pezizomycotina</taxon>
        <taxon>Eurotiomycetes</taxon>
        <taxon>Eurotiomycetidae</taxon>
        <taxon>Eurotiales</taxon>
        <taxon>Aspergillaceae</taxon>
        <taxon>Aspergillus</taxon>
        <taxon>Aspergillus subgen. Circumdati</taxon>
    </lineage>
</organism>
<evidence type="ECO:0000256" key="1">
    <source>
        <dbReference type="SAM" id="MobiDB-lite"/>
    </source>
</evidence>
<gene>
    <name evidence="2" type="ORF">BDW42DRAFT_55729</name>
</gene>
<dbReference type="EMBL" id="KZ559497">
    <property type="protein sequence ID" value="PLN86671.1"/>
    <property type="molecule type" value="Genomic_DNA"/>
</dbReference>
<evidence type="ECO:0000313" key="3">
    <source>
        <dbReference type="Proteomes" id="UP000235023"/>
    </source>
</evidence>
<feature type="region of interest" description="Disordered" evidence="1">
    <location>
        <begin position="52"/>
        <end position="81"/>
    </location>
</feature>
<feature type="compositionally biased region" description="Low complexity" evidence="1">
    <location>
        <begin position="69"/>
        <end position="81"/>
    </location>
</feature>
<keyword evidence="3" id="KW-1185">Reference proteome</keyword>
<reference evidence="3" key="1">
    <citation type="submission" date="2017-12" db="EMBL/GenBank/DDBJ databases">
        <authorList>
            <consortium name="DOE Joint Genome Institute"/>
            <person name="Mondo S.J."/>
            <person name="Kjaerbolling I."/>
            <person name="Vesth T.C."/>
            <person name="Frisvad J.C."/>
            <person name="Nybo J.L."/>
            <person name="Theobald S."/>
            <person name="Kuo A."/>
            <person name="Bowyer P."/>
            <person name="Matsuda Y."/>
            <person name="Lyhne E.K."/>
            <person name="Kogle M.E."/>
            <person name="Clum A."/>
            <person name="Lipzen A."/>
            <person name="Salamov A."/>
            <person name="Ngan C.Y."/>
            <person name="Daum C."/>
            <person name="Chiniquy J."/>
            <person name="Barry K."/>
            <person name="LaButti K."/>
            <person name="Haridas S."/>
            <person name="Simmons B.A."/>
            <person name="Magnuson J.K."/>
            <person name="Mortensen U.H."/>
            <person name="Larsen T.O."/>
            <person name="Grigoriev I.V."/>
            <person name="Baker S.E."/>
            <person name="Andersen M.R."/>
            <person name="Nordberg H.P."/>
            <person name="Cantor M.N."/>
            <person name="Hua S.X."/>
        </authorList>
    </citation>
    <scope>NUCLEOTIDE SEQUENCE [LARGE SCALE GENOMIC DNA]</scope>
    <source>
        <strain evidence="3">IBT 19404</strain>
    </source>
</reference>